<evidence type="ECO:0000313" key="1">
    <source>
        <dbReference type="EMBL" id="GIY21301.1"/>
    </source>
</evidence>
<keyword evidence="2" id="KW-1185">Reference proteome</keyword>
<sequence length="85" mass="9416">MSQKCSEGNDGRKGPIIRIANCLATHDLKHPSYAVRGALHEGTGGKRMIDRIDSIRRTCSGTRKWSLQTCTHFYEIAEGNGRAVE</sequence>
<dbReference type="EMBL" id="BPLR01007999">
    <property type="protein sequence ID" value="GIY21301.1"/>
    <property type="molecule type" value="Genomic_DNA"/>
</dbReference>
<organism evidence="1 2">
    <name type="scientific">Caerostris extrusa</name>
    <name type="common">Bark spider</name>
    <name type="synonym">Caerostris bankana</name>
    <dbReference type="NCBI Taxonomy" id="172846"/>
    <lineage>
        <taxon>Eukaryota</taxon>
        <taxon>Metazoa</taxon>
        <taxon>Ecdysozoa</taxon>
        <taxon>Arthropoda</taxon>
        <taxon>Chelicerata</taxon>
        <taxon>Arachnida</taxon>
        <taxon>Araneae</taxon>
        <taxon>Araneomorphae</taxon>
        <taxon>Entelegynae</taxon>
        <taxon>Araneoidea</taxon>
        <taxon>Araneidae</taxon>
        <taxon>Caerostris</taxon>
    </lineage>
</organism>
<protein>
    <submittedName>
        <fullName evidence="1">Uncharacterized protein</fullName>
    </submittedName>
</protein>
<dbReference type="AlphaFoldDB" id="A0AAV4RK80"/>
<name>A0AAV4RK80_CAEEX</name>
<gene>
    <name evidence="1" type="ORF">CEXT_547771</name>
</gene>
<accession>A0AAV4RK80</accession>
<proteinExistence type="predicted"/>
<reference evidence="1 2" key="1">
    <citation type="submission" date="2021-06" db="EMBL/GenBank/DDBJ databases">
        <title>Caerostris extrusa draft genome.</title>
        <authorList>
            <person name="Kono N."/>
            <person name="Arakawa K."/>
        </authorList>
    </citation>
    <scope>NUCLEOTIDE SEQUENCE [LARGE SCALE GENOMIC DNA]</scope>
</reference>
<evidence type="ECO:0000313" key="2">
    <source>
        <dbReference type="Proteomes" id="UP001054945"/>
    </source>
</evidence>
<comment type="caution">
    <text evidence="1">The sequence shown here is derived from an EMBL/GenBank/DDBJ whole genome shotgun (WGS) entry which is preliminary data.</text>
</comment>
<dbReference type="Proteomes" id="UP001054945">
    <property type="component" value="Unassembled WGS sequence"/>
</dbReference>